<dbReference type="Pfam" id="PF13727">
    <property type="entry name" value="CoA_binding_3"/>
    <property type="match status" value="1"/>
</dbReference>
<evidence type="ECO:0000256" key="1">
    <source>
        <dbReference type="ARBA" id="ARBA00004141"/>
    </source>
</evidence>
<comment type="similarity">
    <text evidence="2">Belongs to the bacterial sugar transferase family.</text>
</comment>
<feature type="transmembrane region" description="Helical" evidence="7">
    <location>
        <begin position="103"/>
        <end position="126"/>
    </location>
</feature>
<evidence type="ECO:0000313" key="9">
    <source>
        <dbReference type="EMBL" id="GAA4785439.1"/>
    </source>
</evidence>
<keyword evidence="3" id="KW-0808">Transferase</keyword>
<dbReference type="RefSeq" id="WP_345230784.1">
    <property type="nucleotide sequence ID" value="NZ_BAABIQ010000005.1"/>
</dbReference>
<feature type="transmembrane region" description="Helical" evidence="7">
    <location>
        <begin position="7"/>
        <end position="31"/>
    </location>
</feature>
<evidence type="ECO:0000256" key="2">
    <source>
        <dbReference type="ARBA" id="ARBA00006464"/>
    </source>
</evidence>
<dbReference type="Pfam" id="PF02397">
    <property type="entry name" value="Bac_transf"/>
    <property type="match status" value="1"/>
</dbReference>
<evidence type="ECO:0000256" key="3">
    <source>
        <dbReference type="ARBA" id="ARBA00022679"/>
    </source>
</evidence>
<dbReference type="PANTHER" id="PTHR30576:SF0">
    <property type="entry name" value="UNDECAPRENYL-PHOSPHATE N-ACETYLGALACTOSAMINYL 1-PHOSPHATE TRANSFERASE-RELATED"/>
    <property type="match status" value="1"/>
</dbReference>
<evidence type="ECO:0000256" key="6">
    <source>
        <dbReference type="ARBA" id="ARBA00023136"/>
    </source>
</evidence>
<proteinExistence type="inferred from homology"/>
<feature type="transmembrane region" description="Helical" evidence="7">
    <location>
        <begin position="282"/>
        <end position="302"/>
    </location>
</feature>
<evidence type="ECO:0000256" key="5">
    <source>
        <dbReference type="ARBA" id="ARBA00022989"/>
    </source>
</evidence>
<dbReference type="Proteomes" id="UP001501411">
    <property type="component" value="Unassembled WGS sequence"/>
</dbReference>
<protein>
    <submittedName>
        <fullName evidence="9">Undecaprenyl-phosphate glucose phosphotransferase</fullName>
    </submittedName>
</protein>
<reference evidence="10" key="1">
    <citation type="journal article" date="2019" name="Int. J. Syst. Evol. Microbiol.">
        <title>The Global Catalogue of Microorganisms (GCM) 10K type strain sequencing project: providing services to taxonomists for standard genome sequencing and annotation.</title>
        <authorList>
            <consortium name="The Broad Institute Genomics Platform"/>
            <consortium name="The Broad Institute Genome Sequencing Center for Infectious Disease"/>
            <person name="Wu L."/>
            <person name="Ma J."/>
        </authorList>
    </citation>
    <scope>NUCLEOTIDE SEQUENCE [LARGE SCALE GENOMIC DNA]</scope>
    <source>
        <strain evidence="10">JCM 18200</strain>
    </source>
</reference>
<dbReference type="InterPro" id="IPR003362">
    <property type="entry name" value="Bact_transf"/>
</dbReference>
<dbReference type="InterPro" id="IPR017475">
    <property type="entry name" value="EPS_sugar_tfrase"/>
</dbReference>
<evidence type="ECO:0000256" key="4">
    <source>
        <dbReference type="ARBA" id="ARBA00022692"/>
    </source>
</evidence>
<comment type="caution">
    <text evidence="9">The sequence shown here is derived from an EMBL/GenBank/DDBJ whole genome shotgun (WGS) entry which is preliminary data.</text>
</comment>
<evidence type="ECO:0000256" key="7">
    <source>
        <dbReference type="SAM" id="Phobius"/>
    </source>
</evidence>
<dbReference type="PANTHER" id="PTHR30576">
    <property type="entry name" value="COLANIC BIOSYNTHESIS UDP-GLUCOSE LIPID CARRIER TRANSFERASE"/>
    <property type="match status" value="1"/>
</dbReference>
<dbReference type="EMBL" id="BAABIQ010000005">
    <property type="protein sequence ID" value="GAA4785439.1"/>
    <property type="molecule type" value="Genomic_DNA"/>
</dbReference>
<keyword evidence="5 7" id="KW-1133">Transmembrane helix</keyword>
<evidence type="ECO:0000313" key="10">
    <source>
        <dbReference type="Proteomes" id="UP001501411"/>
    </source>
</evidence>
<feature type="transmembrane region" description="Helical" evidence="7">
    <location>
        <begin position="43"/>
        <end position="65"/>
    </location>
</feature>
<organism evidence="9 10">
    <name type="scientific">Olivibacter ginsenosidimutans</name>
    <dbReference type="NCBI Taxonomy" id="1176537"/>
    <lineage>
        <taxon>Bacteria</taxon>
        <taxon>Pseudomonadati</taxon>
        <taxon>Bacteroidota</taxon>
        <taxon>Sphingobacteriia</taxon>
        <taxon>Sphingobacteriales</taxon>
        <taxon>Sphingobacteriaceae</taxon>
        <taxon>Olivibacter</taxon>
    </lineage>
</organism>
<keyword evidence="6 7" id="KW-0472">Membrane</keyword>
<sequence>MIAKSNNVFYVIHFVADMVLVCLAFFLAAYISQTPLFKTQSWIDAGFLFFLLAVWYFSTRSYGLYKVQTQITLVRELFNTLNCLVIQVVAAILFIFVVKEVNFSRFFVLAYGVLLALSLPLVKLIVKRLLVYLYSKGILCKRAIVIGDGVTGRKFYRYMQQHKMLGYQMIKYINGKIIVRANGSAIKKINSVAIGKGKIGQIDEVFIAEADSGAYDVETITNILTGYAARLRVVPKTPKVGELPSKELGYKMSMLGNYPLLSVRREPLEDVYNQWLKRSFDIVFSLLILTCVCSWLFPLLAICIKLGSKGPVFFRQERWGRRNKPFICFKFRSMYTAQCDTDNSGRFLQAKKGDARITPIGRVLRKTNLDEFPQFVNVLLGHMSIVGPRPHASLMNIESVETIERYLVRHMAKPGITGWAQVNGLRGESSDPKLLEARVAHDVWYIEHWSFWLDLRIIFLTVINMVVGDKQAY</sequence>
<name>A0ABP9AV96_9SPHI</name>
<feature type="domain" description="Bacterial sugar transferase" evidence="8">
    <location>
        <begin position="277"/>
        <end position="466"/>
    </location>
</feature>
<feature type="transmembrane region" description="Helical" evidence="7">
    <location>
        <begin position="77"/>
        <end position="97"/>
    </location>
</feature>
<gene>
    <name evidence="9" type="ORF">GCM10023231_11670</name>
</gene>
<evidence type="ECO:0000259" key="8">
    <source>
        <dbReference type="Pfam" id="PF02397"/>
    </source>
</evidence>
<accession>A0ABP9AV96</accession>
<dbReference type="NCBIfam" id="TIGR03025">
    <property type="entry name" value="EPS_sugtrans"/>
    <property type="match status" value="1"/>
</dbReference>
<comment type="subcellular location">
    <subcellularLocation>
        <location evidence="1">Membrane</location>
        <topology evidence="1">Multi-pass membrane protein</topology>
    </subcellularLocation>
</comment>
<keyword evidence="4 7" id="KW-0812">Transmembrane</keyword>
<keyword evidence="10" id="KW-1185">Reference proteome</keyword>